<feature type="transmembrane region" description="Helical" evidence="1">
    <location>
        <begin position="275"/>
        <end position="293"/>
    </location>
</feature>
<dbReference type="InterPro" id="IPR023365">
    <property type="entry name" value="Sortase_dom-sf"/>
</dbReference>
<dbReference type="InterPro" id="IPR009835">
    <property type="entry name" value="SrtB"/>
</dbReference>
<evidence type="ECO:0000256" key="1">
    <source>
        <dbReference type="SAM" id="Phobius"/>
    </source>
</evidence>
<dbReference type="EC" id="3.4.22.71" evidence="2"/>
<feature type="transmembrane region" description="Helical" evidence="1">
    <location>
        <begin position="20"/>
        <end position="40"/>
    </location>
</feature>
<dbReference type="NCBIfam" id="TIGR03064">
    <property type="entry name" value="sortase_srtB"/>
    <property type="match status" value="1"/>
</dbReference>
<evidence type="ECO:0000313" key="2">
    <source>
        <dbReference type="EMBL" id="MST89872.1"/>
    </source>
</evidence>
<keyword evidence="1" id="KW-0472">Membrane</keyword>
<dbReference type="Gene3D" id="2.40.260.10">
    <property type="entry name" value="Sortase"/>
    <property type="match status" value="1"/>
</dbReference>
<sequence length="307" mass="36029">MGRERKALGKRVVHGISEGVNFSVLILLLLLLCFGIYALWDSALLYSEASHNHYKEYKPTHDRRRFEDYVKVNKDVIGWIELYGTGCDYPIVQGKDNIYYLNHTADGRFQASGSLYLDYRNQSNFQDYNNIIYGHHMDQHMMLGDLSLFLSQDYFQKHQYGKIYANHHWWGLDIYALLETDANNTLIYHPGITSLTQKQTYQSYIQEKAQCIRSMPISEDDHLVLLSTCEGDITNGRMILVCKMTNKIHKNPFIHKSFNLFDHYGLLEELKRCPLLVLAIVNLLFLLCILFLYNRYLSYKRKVELEK</sequence>
<dbReference type="CDD" id="cd05826">
    <property type="entry name" value="Sortase_B"/>
    <property type="match status" value="1"/>
</dbReference>
<dbReference type="GO" id="GO:0016787">
    <property type="term" value="F:hydrolase activity"/>
    <property type="evidence" value="ECO:0007669"/>
    <property type="project" value="UniProtKB-KW"/>
</dbReference>
<dbReference type="AlphaFoldDB" id="A0A844FWW9"/>
<protein>
    <submittedName>
        <fullName evidence="2">Class B sortase</fullName>
        <ecNumber evidence="2">3.4.22.71</ecNumber>
    </submittedName>
</protein>
<organism evidence="2 3">
    <name type="scientific">Sharpea porci</name>
    <dbReference type="NCBI Taxonomy" id="2652286"/>
    <lineage>
        <taxon>Bacteria</taxon>
        <taxon>Bacillati</taxon>
        <taxon>Bacillota</taxon>
        <taxon>Erysipelotrichia</taxon>
        <taxon>Erysipelotrichales</taxon>
        <taxon>Coprobacillaceae</taxon>
        <taxon>Sharpea</taxon>
    </lineage>
</organism>
<evidence type="ECO:0000313" key="3">
    <source>
        <dbReference type="Proteomes" id="UP000442619"/>
    </source>
</evidence>
<accession>A0A844FWW9</accession>
<dbReference type="Proteomes" id="UP000442619">
    <property type="component" value="Unassembled WGS sequence"/>
</dbReference>
<dbReference type="SUPFAM" id="SSF63817">
    <property type="entry name" value="Sortase"/>
    <property type="match status" value="1"/>
</dbReference>
<dbReference type="EMBL" id="VUNM01000027">
    <property type="protein sequence ID" value="MST89872.1"/>
    <property type="molecule type" value="Genomic_DNA"/>
</dbReference>
<name>A0A844FWW9_9FIRM</name>
<reference evidence="2 3" key="1">
    <citation type="submission" date="2019-08" db="EMBL/GenBank/DDBJ databases">
        <title>In-depth cultivation of the pig gut microbiome towards novel bacterial diversity and tailored functional studies.</title>
        <authorList>
            <person name="Wylensek D."/>
            <person name="Hitch T.C.A."/>
            <person name="Clavel T."/>
        </authorList>
    </citation>
    <scope>NUCLEOTIDE SEQUENCE [LARGE SCALE GENOMIC DNA]</scope>
    <source>
        <strain evidence="2 3">CA-Schmier-601-WT-3</strain>
    </source>
</reference>
<comment type="caution">
    <text evidence="2">The sequence shown here is derived from an EMBL/GenBank/DDBJ whole genome shotgun (WGS) entry which is preliminary data.</text>
</comment>
<proteinExistence type="predicted"/>
<keyword evidence="1" id="KW-1133">Transmembrane helix</keyword>
<keyword evidence="2" id="KW-0378">Hydrolase</keyword>
<keyword evidence="3" id="KW-1185">Reference proteome</keyword>
<keyword evidence="1" id="KW-0812">Transmembrane</keyword>
<dbReference type="RefSeq" id="WP_154517647.1">
    <property type="nucleotide sequence ID" value="NZ_JAQXUV010000007.1"/>
</dbReference>
<gene>
    <name evidence="2" type="primary">srtB</name>
    <name evidence="2" type="ORF">FYJ79_09855</name>
</gene>